<dbReference type="SUPFAM" id="SSF51569">
    <property type="entry name" value="Aldolase"/>
    <property type="match status" value="1"/>
</dbReference>
<dbReference type="GO" id="GO:0005829">
    <property type="term" value="C:cytosol"/>
    <property type="evidence" value="ECO:0007669"/>
    <property type="project" value="TreeGrafter"/>
</dbReference>
<gene>
    <name evidence="1" type="ORF">S01H1_80731</name>
</gene>
<proteinExistence type="predicted"/>
<evidence type="ECO:0000313" key="1">
    <source>
        <dbReference type="EMBL" id="GAG49715.1"/>
    </source>
</evidence>
<dbReference type="GO" id="GO:0019262">
    <property type="term" value="P:N-acetylneuraminate catabolic process"/>
    <property type="evidence" value="ECO:0007669"/>
    <property type="project" value="TreeGrafter"/>
</dbReference>
<organism evidence="1">
    <name type="scientific">marine sediment metagenome</name>
    <dbReference type="NCBI Taxonomy" id="412755"/>
    <lineage>
        <taxon>unclassified sequences</taxon>
        <taxon>metagenomes</taxon>
        <taxon>ecological metagenomes</taxon>
    </lineage>
</organism>
<reference evidence="1" key="1">
    <citation type="journal article" date="2014" name="Front. Microbiol.">
        <title>High frequency of phylogenetically diverse reductive dehalogenase-homologous genes in deep subseafloor sedimentary metagenomes.</title>
        <authorList>
            <person name="Kawai M."/>
            <person name="Futagami T."/>
            <person name="Toyoda A."/>
            <person name="Takaki Y."/>
            <person name="Nishi S."/>
            <person name="Hori S."/>
            <person name="Arai W."/>
            <person name="Tsubouchi T."/>
            <person name="Morono Y."/>
            <person name="Uchiyama I."/>
            <person name="Ito T."/>
            <person name="Fujiyama A."/>
            <person name="Inagaki F."/>
            <person name="Takami H."/>
        </authorList>
    </citation>
    <scope>NUCLEOTIDE SEQUENCE</scope>
    <source>
        <strain evidence="1">Expedition CK06-06</strain>
    </source>
</reference>
<dbReference type="CDD" id="cd00408">
    <property type="entry name" value="DHDPS-like"/>
    <property type="match status" value="1"/>
</dbReference>
<dbReference type="Pfam" id="PF00701">
    <property type="entry name" value="DHDPS"/>
    <property type="match status" value="1"/>
</dbReference>
<sequence>KYCGVIAPLVTPVTKSGKIDEDSVKRLIDYVIDADNYPFILGTTGEIAYNSQSNREKLAQIAVKQVNGRKTLFAGITSNCIDSTIETAKIFAKFGVDVFVVYLPYFLPLNHEQMQKYFENIANSSPKPIMIYNITSITHMSIPVEVIEKLSYHPNIVGLKDSEKDWKRHQRMTDLFREREDFVLFIGWTNKSSESIMMGFDGIIPNTANIIPKLFHS</sequence>
<dbReference type="EMBL" id="BARS01054546">
    <property type="protein sequence ID" value="GAG49715.1"/>
    <property type="molecule type" value="Genomic_DNA"/>
</dbReference>
<dbReference type="InterPro" id="IPR013785">
    <property type="entry name" value="Aldolase_TIM"/>
</dbReference>
<dbReference type="PRINTS" id="PR00146">
    <property type="entry name" value="DHPICSNTHASE"/>
</dbReference>
<feature type="non-terminal residue" evidence="1">
    <location>
        <position position="1"/>
    </location>
</feature>
<evidence type="ECO:0008006" key="2">
    <source>
        <dbReference type="Google" id="ProtNLM"/>
    </source>
</evidence>
<feature type="non-terminal residue" evidence="1">
    <location>
        <position position="217"/>
    </location>
</feature>
<dbReference type="Gene3D" id="3.20.20.70">
    <property type="entry name" value="Aldolase class I"/>
    <property type="match status" value="1"/>
</dbReference>
<name>X0Y1Z7_9ZZZZ</name>
<dbReference type="GO" id="GO:0008747">
    <property type="term" value="F:N-acetylneuraminate lyase activity"/>
    <property type="evidence" value="ECO:0007669"/>
    <property type="project" value="TreeGrafter"/>
</dbReference>
<dbReference type="AlphaFoldDB" id="X0Y1Z7"/>
<dbReference type="PANTHER" id="PTHR42849">
    <property type="entry name" value="N-ACETYLNEURAMINATE LYASE"/>
    <property type="match status" value="1"/>
</dbReference>
<protein>
    <recommendedName>
        <fullName evidence="2">Dihydrodipicolinate synthase family protein</fullName>
    </recommendedName>
</protein>
<dbReference type="InterPro" id="IPR002220">
    <property type="entry name" value="DapA-like"/>
</dbReference>
<dbReference type="PANTHER" id="PTHR42849:SF1">
    <property type="entry name" value="N-ACETYLNEURAMINATE LYASE"/>
    <property type="match status" value="1"/>
</dbReference>
<accession>X0Y1Z7</accession>
<dbReference type="SMART" id="SM01130">
    <property type="entry name" value="DHDPS"/>
    <property type="match status" value="1"/>
</dbReference>
<comment type="caution">
    <text evidence="1">The sequence shown here is derived from an EMBL/GenBank/DDBJ whole genome shotgun (WGS) entry which is preliminary data.</text>
</comment>